<evidence type="ECO:0000313" key="3">
    <source>
        <dbReference type="EMBL" id="TCP61547.1"/>
    </source>
</evidence>
<keyword evidence="1" id="KW-0812">Transmembrane</keyword>
<dbReference type="GO" id="GO:0030153">
    <property type="term" value="P:bacteriocin immunity"/>
    <property type="evidence" value="ECO:0007669"/>
    <property type="project" value="InterPro"/>
</dbReference>
<dbReference type="EMBL" id="SLXV01000060">
    <property type="protein sequence ID" value="TCP61547.1"/>
    <property type="molecule type" value="Genomic_DNA"/>
</dbReference>
<organism evidence="3 4">
    <name type="scientific">Baia soyae</name>
    <dbReference type="NCBI Taxonomy" id="1544746"/>
    <lineage>
        <taxon>Bacteria</taxon>
        <taxon>Bacillati</taxon>
        <taxon>Bacillota</taxon>
        <taxon>Bacilli</taxon>
        <taxon>Bacillales</taxon>
        <taxon>Thermoactinomycetaceae</taxon>
        <taxon>Baia</taxon>
    </lineage>
</organism>
<name>A0A4R2RHE0_9BACL</name>
<feature type="transmembrane region" description="Helical" evidence="1">
    <location>
        <begin position="37"/>
        <end position="56"/>
    </location>
</feature>
<comment type="caution">
    <text evidence="3">The sequence shown here is derived from an EMBL/GenBank/DDBJ whole genome shotgun (WGS) entry which is preliminary data.</text>
</comment>
<reference evidence="3 4" key="1">
    <citation type="submission" date="2019-03" db="EMBL/GenBank/DDBJ databases">
        <title>Genomic Encyclopedia of Type Strains, Phase IV (KMG-IV): sequencing the most valuable type-strain genomes for metagenomic binning, comparative biology and taxonomic classification.</title>
        <authorList>
            <person name="Goeker M."/>
        </authorList>
    </citation>
    <scope>NUCLEOTIDE SEQUENCE [LARGE SCALE GENOMIC DNA]</scope>
    <source>
        <strain evidence="3 4">DSM 46831</strain>
    </source>
</reference>
<protein>
    <submittedName>
        <fullName evidence="3">PH (Pleckstrin Homology) domain-containing protein</fullName>
    </submittedName>
</protein>
<dbReference type="Pfam" id="PF06713">
    <property type="entry name" value="bPH_4"/>
    <property type="match status" value="1"/>
</dbReference>
<gene>
    <name evidence="3" type="ORF">EDD57_1609</name>
</gene>
<dbReference type="RefSeq" id="WP_131849955.1">
    <property type="nucleotide sequence ID" value="NZ_SLXV01000060.1"/>
</dbReference>
<feature type="transmembrane region" description="Helical" evidence="1">
    <location>
        <begin position="12"/>
        <end position="31"/>
    </location>
</feature>
<dbReference type="InterPro" id="IPR009589">
    <property type="entry name" value="PH_YyaB-like"/>
</dbReference>
<evidence type="ECO:0000313" key="4">
    <source>
        <dbReference type="Proteomes" id="UP000294746"/>
    </source>
</evidence>
<accession>A0A4R2RHE0</accession>
<keyword evidence="1" id="KW-1133">Transmembrane helix</keyword>
<sequence>MKKFKSKTDFISFSILWGIPVVVTLFLLYSFDTVKDAVIPIAIFWLLNSLTIWIYFSTYYKFTNDEIIVKSGPIRRNIPYQSISSVRKTKSLIASPALSILDRIEIVYSNGSVIISPKDKKDFVNMLKSKNPNISSDI</sequence>
<proteinExistence type="predicted"/>
<feature type="domain" description="Uncharacterized protein YyaB-like PH" evidence="2">
    <location>
        <begin position="58"/>
        <end position="131"/>
    </location>
</feature>
<dbReference type="OrthoDB" id="6658731at2"/>
<dbReference type="AlphaFoldDB" id="A0A4R2RHE0"/>
<dbReference type="Proteomes" id="UP000294746">
    <property type="component" value="Unassembled WGS sequence"/>
</dbReference>
<evidence type="ECO:0000259" key="2">
    <source>
        <dbReference type="Pfam" id="PF06713"/>
    </source>
</evidence>
<evidence type="ECO:0000256" key="1">
    <source>
        <dbReference type="SAM" id="Phobius"/>
    </source>
</evidence>
<keyword evidence="1" id="KW-0472">Membrane</keyword>
<keyword evidence="4" id="KW-1185">Reference proteome</keyword>